<reference evidence="8 9" key="1">
    <citation type="submission" date="2021-12" db="EMBL/GenBank/DDBJ databases">
        <title>Genome seq of P8.</title>
        <authorList>
            <person name="Seo T."/>
        </authorList>
    </citation>
    <scope>NUCLEOTIDE SEQUENCE [LARGE SCALE GENOMIC DNA]</scope>
    <source>
        <strain evidence="8 9">P8</strain>
    </source>
</reference>
<dbReference type="RefSeq" id="WP_233372534.1">
    <property type="nucleotide sequence ID" value="NZ_JAJTWU010000005.1"/>
</dbReference>
<dbReference type="PANTHER" id="PTHR38459:SF1">
    <property type="entry name" value="PROPHAGE BACTOPRENOL-LINKED GLUCOSE TRANSLOCASE HOMOLOG"/>
    <property type="match status" value="1"/>
</dbReference>
<dbReference type="Pfam" id="PF04138">
    <property type="entry name" value="GtrA_DPMS_TM"/>
    <property type="match status" value="1"/>
</dbReference>
<dbReference type="InterPro" id="IPR051401">
    <property type="entry name" value="GtrA_CellWall_Glycosyl"/>
</dbReference>
<keyword evidence="9" id="KW-1185">Reference proteome</keyword>
<evidence type="ECO:0000259" key="7">
    <source>
        <dbReference type="Pfam" id="PF04138"/>
    </source>
</evidence>
<proteinExistence type="inferred from homology"/>
<dbReference type="PANTHER" id="PTHR38459">
    <property type="entry name" value="PROPHAGE BACTOPRENOL-LINKED GLUCOSE TRANSLOCASE HOMOLOG"/>
    <property type="match status" value="1"/>
</dbReference>
<dbReference type="InterPro" id="IPR007267">
    <property type="entry name" value="GtrA_DPMS_TM"/>
</dbReference>
<keyword evidence="4 6" id="KW-1133">Transmembrane helix</keyword>
<organism evidence="8 9">
    <name type="scientific">Pelomonas cellulosilytica</name>
    <dbReference type="NCBI Taxonomy" id="2906762"/>
    <lineage>
        <taxon>Bacteria</taxon>
        <taxon>Pseudomonadati</taxon>
        <taxon>Pseudomonadota</taxon>
        <taxon>Betaproteobacteria</taxon>
        <taxon>Burkholderiales</taxon>
        <taxon>Sphaerotilaceae</taxon>
        <taxon>Roseateles</taxon>
    </lineage>
</organism>
<gene>
    <name evidence="8" type="ORF">LXT13_14020</name>
</gene>
<protein>
    <submittedName>
        <fullName evidence="8">GtrA family protein</fullName>
    </submittedName>
</protein>
<evidence type="ECO:0000256" key="5">
    <source>
        <dbReference type="ARBA" id="ARBA00023136"/>
    </source>
</evidence>
<comment type="subcellular location">
    <subcellularLocation>
        <location evidence="1">Membrane</location>
        <topology evidence="1">Multi-pass membrane protein</topology>
    </subcellularLocation>
</comment>
<evidence type="ECO:0000256" key="4">
    <source>
        <dbReference type="ARBA" id="ARBA00022989"/>
    </source>
</evidence>
<evidence type="ECO:0000256" key="6">
    <source>
        <dbReference type="SAM" id="Phobius"/>
    </source>
</evidence>
<dbReference type="Proteomes" id="UP001200741">
    <property type="component" value="Unassembled WGS sequence"/>
</dbReference>
<evidence type="ECO:0000313" key="8">
    <source>
        <dbReference type="EMBL" id="MCE4555521.1"/>
    </source>
</evidence>
<name>A0ABS8XS26_9BURK</name>
<evidence type="ECO:0000256" key="3">
    <source>
        <dbReference type="ARBA" id="ARBA00022692"/>
    </source>
</evidence>
<sequence>MASTLREFLLYLAASAAALALDTAVFSLGMRLGVNLAVSACLGFSLGLMLIYTVSTRLVFSQHRMADRRGEFALFALIGVAGLLLTEALLWLLVRQLGVAPVAAKLTSACGVFLFNFVLRKTLLFTNQRRAALRTSP</sequence>
<dbReference type="EMBL" id="JAJTWU010000005">
    <property type="protein sequence ID" value="MCE4555521.1"/>
    <property type="molecule type" value="Genomic_DNA"/>
</dbReference>
<feature type="domain" description="GtrA/DPMS transmembrane" evidence="7">
    <location>
        <begin position="11"/>
        <end position="125"/>
    </location>
</feature>
<comment type="caution">
    <text evidence="8">The sequence shown here is derived from an EMBL/GenBank/DDBJ whole genome shotgun (WGS) entry which is preliminary data.</text>
</comment>
<evidence type="ECO:0000313" key="9">
    <source>
        <dbReference type="Proteomes" id="UP001200741"/>
    </source>
</evidence>
<feature type="transmembrane region" description="Helical" evidence="6">
    <location>
        <begin position="99"/>
        <end position="119"/>
    </location>
</feature>
<feature type="transmembrane region" description="Helical" evidence="6">
    <location>
        <begin position="37"/>
        <end position="60"/>
    </location>
</feature>
<comment type="similarity">
    <text evidence="2">Belongs to the GtrA family.</text>
</comment>
<feature type="transmembrane region" description="Helical" evidence="6">
    <location>
        <begin position="72"/>
        <end position="93"/>
    </location>
</feature>
<keyword evidence="3 6" id="KW-0812">Transmembrane</keyword>
<keyword evidence="5 6" id="KW-0472">Membrane</keyword>
<evidence type="ECO:0000256" key="2">
    <source>
        <dbReference type="ARBA" id="ARBA00009399"/>
    </source>
</evidence>
<evidence type="ECO:0000256" key="1">
    <source>
        <dbReference type="ARBA" id="ARBA00004141"/>
    </source>
</evidence>
<accession>A0ABS8XS26</accession>